<dbReference type="PANTHER" id="PTHR30289">
    <property type="entry name" value="UNCHARACTERIZED PROTEIN YBCL-RELATED"/>
    <property type="match status" value="1"/>
</dbReference>
<sequence>MRIFTRILFGLLVLFGLFLIVMHFRAKSQRDDEEAYLTTLRKNITVASGSFPPNGDMPVNCSCRGSEASPELAWEGDLPDAESYVILATDYDVPTPTFPLFNLSHWVLYNLPASVHSLPEALTTEQMQLLGGKVGKNSSGSLKFIGPCPPAGRHAYVFRVYALDQLLSFTDVPTKPQVIDAMKGHILGYGELRGYFE</sequence>
<dbReference type="PANTHER" id="PTHR30289:SF1">
    <property type="entry name" value="PEBP (PHOSPHATIDYLETHANOLAMINE-BINDING PROTEIN) FAMILY PROTEIN"/>
    <property type="match status" value="1"/>
</dbReference>
<accession>A0A6M0IG42</accession>
<comment type="caution">
    <text evidence="1">The sequence shown here is derived from an EMBL/GenBank/DDBJ whole genome shotgun (WGS) entry which is preliminary data.</text>
</comment>
<evidence type="ECO:0000313" key="1">
    <source>
        <dbReference type="EMBL" id="NEU66827.1"/>
    </source>
</evidence>
<dbReference type="EMBL" id="JAAGNZ010000001">
    <property type="protein sequence ID" value="NEU66827.1"/>
    <property type="molecule type" value="Genomic_DNA"/>
</dbReference>
<gene>
    <name evidence="1" type="ORF">GK091_08030</name>
</gene>
<proteinExistence type="predicted"/>
<evidence type="ECO:0000313" key="2">
    <source>
        <dbReference type="Proteomes" id="UP000477386"/>
    </source>
</evidence>
<organism evidence="1 2">
    <name type="scientific">Spirosoma agri</name>
    <dbReference type="NCBI Taxonomy" id="1987381"/>
    <lineage>
        <taxon>Bacteria</taxon>
        <taxon>Pseudomonadati</taxon>
        <taxon>Bacteroidota</taxon>
        <taxon>Cytophagia</taxon>
        <taxon>Cytophagales</taxon>
        <taxon>Cytophagaceae</taxon>
        <taxon>Spirosoma</taxon>
    </lineage>
</organism>
<name>A0A6M0IG42_9BACT</name>
<dbReference type="Proteomes" id="UP000477386">
    <property type="component" value="Unassembled WGS sequence"/>
</dbReference>
<dbReference type="Pfam" id="PF01161">
    <property type="entry name" value="PBP"/>
    <property type="match status" value="1"/>
</dbReference>
<keyword evidence="2" id="KW-1185">Reference proteome</keyword>
<dbReference type="Gene3D" id="3.90.280.10">
    <property type="entry name" value="PEBP-like"/>
    <property type="match status" value="1"/>
</dbReference>
<dbReference type="InterPro" id="IPR008914">
    <property type="entry name" value="PEBP"/>
</dbReference>
<dbReference type="SUPFAM" id="SSF49777">
    <property type="entry name" value="PEBP-like"/>
    <property type="match status" value="1"/>
</dbReference>
<dbReference type="InterPro" id="IPR036610">
    <property type="entry name" value="PEBP-like_sf"/>
</dbReference>
<dbReference type="RefSeq" id="WP_164036108.1">
    <property type="nucleotide sequence ID" value="NZ_JAAGNZ010000001.1"/>
</dbReference>
<dbReference type="InterPro" id="IPR005247">
    <property type="entry name" value="YbhB_YbcL/LppC-like"/>
</dbReference>
<reference evidence="1 2" key="1">
    <citation type="submission" date="2020-02" db="EMBL/GenBank/DDBJ databases">
        <title>Draft genome sequence of two Spirosoma agri KCTC 52727 and Spirosoma terrae KCTC 52035.</title>
        <authorList>
            <person name="Rojas J."/>
            <person name="Ambika Manirajan B."/>
            <person name="Ratering S."/>
            <person name="Suarez C."/>
            <person name="Schnell S."/>
        </authorList>
    </citation>
    <scope>NUCLEOTIDE SEQUENCE [LARGE SCALE GENOMIC DNA]</scope>
    <source>
        <strain evidence="1 2">KCTC 52727</strain>
    </source>
</reference>
<protein>
    <submittedName>
        <fullName evidence="1">YbhB/YbcL family Raf kinase inhibitor-like protein</fullName>
    </submittedName>
</protein>
<dbReference type="CDD" id="cd00865">
    <property type="entry name" value="PEBP_bact_arch"/>
    <property type="match status" value="1"/>
</dbReference>
<dbReference type="AlphaFoldDB" id="A0A6M0IG42"/>
<dbReference type="NCBIfam" id="TIGR00481">
    <property type="entry name" value="YbhB/YbcL family Raf kinase inhibitor-like protein"/>
    <property type="match status" value="1"/>
</dbReference>